<dbReference type="PROSITE" id="PS50853">
    <property type="entry name" value="FN3"/>
    <property type="match status" value="1"/>
</dbReference>
<dbReference type="STRING" id="1801660.A2Z78_01355"/>
<gene>
    <name evidence="3" type="ORF">A2Z78_01355</name>
</gene>
<dbReference type="SMART" id="SM00089">
    <property type="entry name" value="PKD"/>
    <property type="match status" value="1"/>
</dbReference>
<dbReference type="InterPro" id="IPR003961">
    <property type="entry name" value="FN3_dom"/>
</dbReference>
<dbReference type="Gene3D" id="2.60.40.10">
    <property type="entry name" value="Immunoglobulins"/>
    <property type="match status" value="1"/>
</dbReference>
<dbReference type="InterPro" id="IPR013783">
    <property type="entry name" value="Ig-like_fold"/>
</dbReference>
<reference evidence="3 4" key="1">
    <citation type="journal article" date="2016" name="Nat. Commun.">
        <title>Thousands of microbial genomes shed light on interconnected biogeochemical processes in an aquifer system.</title>
        <authorList>
            <person name="Anantharaman K."/>
            <person name="Brown C.T."/>
            <person name="Hug L.A."/>
            <person name="Sharon I."/>
            <person name="Castelle C.J."/>
            <person name="Probst A.J."/>
            <person name="Thomas B.C."/>
            <person name="Singh A."/>
            <person name="Wilkins M.J."/>
            <person name="Karaoz U."/>
            <person name="Brodie E.L."/>
            <person name="Williams K.H."/>
            <person name="Hubbard S.S."/>
            <person name="Banfield J.F."/>
        </authorList>
    </citation>
    <scope>NUCLEOTIDE SEQUENCE [LARGE SCALE GENOMIC DNA]</scope>
</reference>
<dbReference type="Proteomes" id="UP000176752">
    <property type="component" value="Unassembled WGS sequence"/>
</dbReference>
<dbReference type="EMBL" id="MHLV01000002">
    <property type="protein sequence ID" value="OGZ18125.1"/>
    <property type="molecule type" value="Genomic_DNA"/>
</dbReference>
<dbReference type="InterPro" id="IPR035986">
    <property type="entry name" value="PKD_dom_sf"/>
</dbReference>
<protein>
    <recommendedName>
        <fullName evidence="5">PKD domain-containing protein</fullName>
    </recommendedName>
</protein>
<feature type="domain" description="Fibronectin type-III" evidence="2">
    <location>
        <begin position="229"/>
        <end position="331"/>
    </location>
</feature>
<evidence type="ECO:0000259" key="2">
    <source>
        <dbReference type="PROSITE" id="PS50853"/>
    </source>
</evidence>
<accession>A0A1G2DWZ9</accession>
<sequence length="458" mass="50458">MKNYKILILISISIICGFVLSEFVFAATETFYSTPSDGFIVGYDQSSYTIAHNAIYGQVLNNWRIYVGQVWTGTLYQIYRAGLFFDTSSLPDDISIQSATLSLYYPTSEWDNSTADFDITIVNGLVLIEPLVSDNYGDLLNQTTSGGSRSTFGLPSSGYVDIDLNPTGLGWISKTGTTTLALRSSRDIIPSFPTVSPGVEYWEFVGFYDKELGEVYPPKLTITTSSDIFPPNVTNRDGATNITYSSARLNGEVTYNGGEDPTVHIYWGDNDGVMTAGNWDHDEILGEKGGTFYKNIINLNPSTTYYYRVFAENSGGLDWADGTASFSTTEYIPGVGFVTNFHPYPCPDFTPSPSNPNLGVEVTFLDNSKCYNDYLEESNCSANLNIRYQWDFGNGEVCDSGDPPVQDSSCRGNATTSYNIMGNKTITLTITDDLGTCTSDEEINVSFPLPKWNETAPY</sequence>
<organism evidence="3 4">
    <name type="scientific">Candidatus Nealsonbacteria bacterium RBG_13_36_15</name>
    <dbReference type="NCBI Taxonomy" id="1801660"/>
    <lineage>
        <taxon>Bacteria</taxon>
        <taxon>Candidatus Nealsoniibacteriota</taxon>
    </lineage>
</organism>
<comment type="caution">
    <text evidence="3">The sequence shown here is derived from an EMBL/GenBank/DDBJ whole genome shotgun (WGS) entry which is preliminary data.</text>
</comment>
<dbReference type="SUPFAM" id="SSF49299">
    <property type="entry name" value="PKD domain"/>
    <property type="match status" value="1"/>
</dbReference>
<evidence type="ECO:0000259" key="1">
    <source>
        <dbReference type="PROSITE" id="PS50093"/>
    </source>
</evidence>
<dbReference type="InterPro" id="IPR036116">
    <property type="entry name" value="FN3_sf"/>
</dbReference>
<evidence type="ECO:0000313" key="3">
    <source>
        <dbReference type="EMBL" id="OGZ18125.1"/>
    </source>
</evidence>
<dbReference type="CDD" id="cd00146">
    <property type="entry name" value="PKD"/>
    <property type="match status" value="1"/>
</dbReference>
<evidence type="ECO:0000313" key="4">
    <source>
        <dbReference type="Proteomes" id="UP000176752"/>
    </source>
</evidence>
<proteinExistence type="predicted"/>
<dbReference type="InterPro" id="IPR022409">
    <property type="entry name" value="PKD/Chitinase_dom"/>
</dbReference>
<dbReference type="AlphaFoldDB" id="A0A1G2DWZ9"/>
<evidence type="ECO:0008006" key="5">
    <source>
        <dbReference type="Google" id="ProtNLM"/>
    </source>
</evidence>
<name>A0A1G2DWZ9_9BACT</name>
<dbReference type="PROSITE" id="PS50093">
    <property type="entry name" value="PKD"/>
    <property type="match status" value="1"/>
</dbReference>
<dbReference type="SUPFAM" id="SSF49265">
    <property type="entry name" value="Fibronectin type III"/>
    <property type="match status" value="1"/>
</dbReference>
<dbReference type="InterPro" id="IPR000601">
    <property type="entry name" value="PKD_dom"/>
</dbReference>
<feature type="domain" description="PKD" evidence="1">
    <location>
        <begin position="388"/>
        <end position="445"/>
    </location>
</feature>